<dbReference type="RefSeq" id="XP_007674293.1">
    <property type="nucleotide sequence ID" value="XM_007676103.1"/>
</dbReference>
<evidence type="ECO:0008006" key="3">
    <source>
        <dbReference type="Google" id="ProtNLM"/>
    </source>
</evidence>
<accession>M2NGB3</accession>
<dbReference type="InterPro" id="IPR019587">
    <property type="entry name" value="Polyketide_cyclase/dehydratase"/>
</dbReference>
<dbReference type="HOGENOM" id="CLU_069867_3_1_1"/>
<dbReference type="OrthoDB" id="509124at2759"/>
<dbReference type="KEGG" id="bcom:BAUCODRAFT_22864"/>
<dbReference type="OMA" id="PEWHTEW"/>
<dbReference type="AlphaFoldDB" id="M2NGB3"/>
<evidence type="ECO:0000313" key="2">
    <source>
        <dbReference type="Proteomes" id="UP000011761"/>
    </source>
</evidence>
<dbReference type="Pfam" id="PF10604">
    <property type="entry name" value="Polyketide_cyc2"/>
    <property type="match status" value="1"/>
</dbReference>
<name>M2NGB3_BAUPA</name>
<dbReference type="InterPro" id="IPR023393">
    <property type="entry name" value="START-like_dom_sf"/>
</dbReference>
<dbReference type="Gene3D" id="3.30.530.20">
    <property type="match status" value="1"/>
</dbReference>
<dbReference type="GeneID" id="19109938"/>
<keyword evidence="2" id="KW-1185">Reference proteome</keyword>
<dbReference type="CDD" id="cd07822">
    <property type="entry name" value="SRPBCC_4"/>
    <property type="match status" value="1"/>
</dbReference>
<evidence type="ECO:0000313" key="1">
    <source>
        <dbReference type="EMBL" id="EMC98010.1"/>
    </source>
</evidence>
<organism evidence="1 2">
    <name type="scientific">Baudoinia panamericana (strain UAMH 10762)</name>
    <name type="common">Angels' share fungus</name>
    <name type="synonym">Baudoinia compniacensis (strain UAMH 10762)</name>
    <dbReference type="NCBI Taxonomy" id="717646"/>
    <lineage>
        <taxon>Eukaryota</taxon>
        <taxon>Fungi</taxon>
        <taxon>Dikarya</taxon>
        <taxon>Ascomycota</taxon>
        <taxon>Pezizomycotina</taxon>
        <taxon>Dothideomycetes</taxon>
        <taxon>Dothideomycetidae</taxon>
        <taxon>Mycosphaerellales</taxon>
        <taxon>Teratosphaeriaceae</taxon>
        <taxon>Baudoinia</taxon>
    </lineage>
</organism>
<reference evidence="1 2" key="1">
    <citation type="journal article" date="2012" name="PLoS Pathog.">
        <title>Diverse lifestyles and strategies of plant pathogenesis encoded in the genomes of eighteen Dothideomycetes fungi.</title>
        <authorList>
            <person name="Ohm R.A."/>
            <person name="Feau N."/>
            <person name="Henrissat B."/>
            <person name="Schoch C.L."/>
            <person name="Horwitz B.A."/>
            <person name="Barry K.W."/>
            <person name="Condon B.J."/>
            <person name="Copeland A.C."/>
            <person name="Dhillon B."/>
            <person name="Glaser F."/>
            <person name="Hesse C.N."/>
            <person name="Kosti I."/>
            <person name="LaButti K."/>
            <person name="Lindquist E.A."/>
            <person name="Lucas S."/>
            <person name="Salamov A.A."/>
            <person name="Bradshaw R.E."/>
            <person name="Ciuffetti L."/>
            <person name="Hamelin R.C."/>
            <person name="Kema G.H.J."/>
            <person name="Lawrence C."/>
            <person name="Scott J.A."/>
            <person name="Spatafora J.W."/>
            <person name="Turgeon B.G."/>
            <person name="de Wit P.J.G.M."/>
            <person name="Zhong S."/>
            <person name="Goodwin S.B."/>
            <person name="Grigoriev I.V."/>
        </authorList>
    </citation>
    <scope>NUCLEOTIDE SEQUENCE [LARGE SCALE GENOMIC DNA]</scope>
    <source>
        <strain evidence="1 2">UAMH 10762</strain>
    </source>
</reference>
<dbReference type="PANTHER" id="PTHR36166:SF1">
    <property type="entry name" value="SRPBCC DOMAIN-CONTAINING PROTEIN"/>
    <property type="match status" value="1"/>
</dbReference>
<dbReference type="eggNOG" id="ENOG502S64G">
    <property type="taxonomic scope" value="Eukaryota"/>
</dbReference>
<dbReference type="Proteomes" id="UP000011761">
    <property type="component" value="Unassembled WGS sequence"/>
</dbReference>
<dbReference type="PANTHER" id="PTHR36166">
    <property type="entry name" value="CHROMOSOME 9, WHOLE GENOME SHOTGUN SEQUENCE"/>
    <property type="match status" value="1"/>
</dbReference>
<protein>
    <recommendedName>
        <fullName evidence="3">Coenzyme Q-binding protein COQ10 START domain-containing protein</fullName>
    </recommendedName>
</protein>
<gene>
    <name evidence="1" type="ORF">BAUCODRAFT_22864</name>
</gene>
<proteinExistence type="predicted"/>
<dbReference type="SUPFAM" id="SSF55961">
    <property type="entry name" value="Bet v1-like"/>
    <property type="match status" value="1"/>
</dbReference>
<sequence>MASLASKVEIASSPARVREAFMNFSKLPEWTQGFIRSIEPIVPKEQIERGDRLKVVLEGMTINPIVLENSERQFMWRGSVWGLLYGDHYFRWEPSQTTPNATTFTHGEDFSGPLAFLIGWSGMGAKAATGFKKFNEDLKRHAESQA</sequence>
<dbReference type="EMBL" id="KB445553">
    <property type="protein sequence ID" value="EMC98010.1"/>
    <property type="molecule type" value="Genomic_DNA"/>
</dbReference>